<evidence type="ECO:0000259" key="1">
    <source>
        <dbReference type="Pfam" id="PF00561"/>
    </source>
</evidence>
<keyword evidence="2" id="KW-0808">Transferase</keyword>
<dbReference type="InterPro" id="IPR029058">
    <property type="entry name" value="AB_hydrolase_fold"/>
</dbReference>
<dbReference type="KEGG" id="ag:ABY66017"/>
<dbReference type="PANTHER" id="PTHR43433">
    <property type="entry name" value="HYDROLASE, ALPHA/BETA FOLD FAMILY PROTEIN"/>
    <property type="match status" value="1"/>
</dbReference>
<reference evidence="2" key="2">
    <citation type="journal article" date="2007" name="J. Am. Chem. Soc.">
        <title>Characterization of the maduropeptin biosynthetic gene cluster from Actinomadura madurae ATCC 39144 supporting a unifying paradigm for enediyne biosynthesis.</title>
        <authorList>
            <person name="Van Lanen S.G."/>
            <person name="Oh T.J."/>
            <person name="Liu W."/>
            <person name="Wendt-Pienkowski E."/>
            <person name="Shen B."/>
        </authorList>
    </citation>
    <scope>NUCLEOTIDE SEQUENCE</scope>
    <source>
        <strain evidence="2">ATCC 39144</strain>
    </source>
</reference>
<protein>
    <submittedName>
        <fullName evidence="2">Acetyltransferase/esterase</fullName>
    </submittedName>
</protein>
<name>B0BLM8_9ACTN</name>
<gene>
    <name evidence="2" type="primary">mdpB3</name>
</gene>
<dbReference type="AlphaFoldDB" id="B0BLM8"/>
<dbReference type="GO" id="GO:0046503">
    <property type="term" value="P:glycerolipid catabolic process"/>
    <property type="evidence" value="ECO:0007669"/>
    <property type="project" value="TreeGrafter"/>
</dbReference>
<dbReference type="PANTHER" id="PTHR43433:SF5">
    <property type="entry name" value="AB HYDROLASE-1 DOMAIN-CONTAINING PROTEIN"/>
    <property type="match status" value="1"/>
</dbReference>
<dbReference type="Pfam" id="PF00561">
    <property type="entry name" value="Abhydrolase_1"/>
    <property type="match status" value="1"/>
</dbReference>
<dbReference type="GO" id="GO:0004806">
    <property type="term" value="F:triacylglycerol lipase activity"/>
    <property type="evidence" value="ECO:0007669"/>
    <property type="project" value="TreeGrafter"/>
</dbReference>
<reference evidence="2" key="1">
    <citation type="journal article" date="2003" name="Proc. Natl. Acad. Sci. U.S.A.">
        <title>Rapid PCR amplification of minimal enediyne polyketide synthase cassettes leads to a predictive familial classification model.</title>
        <authorList>
            <person name="Liu W."/>
            <person name="Ahlert J."/>
            <person name="Gao Q."/>
            <person name="Wendt-Pienkowski E."/>
            <person name="Shen B."/>
            <person name="Thorson J.S."/>
        </authorList>
    </citation>
    <scope>NUCLEOTIDE SEQUENCE</scope>
    <source>
        <strain evidence="2">ATCC 39144</strain>
    </source>
</reference>
<proteinExistence type="predicted"/>
<dbReference type="Gene3D" id="3.40.50.1820">
    <property type="entry name" value="alpha/beta hydrolase"/>
    <property type="match status" value="1"/>
</dbReference>
<dbReference type="GO" id="GO:0016740">
    <property type="term" value="F:transferase activity"/>
    <property type="evidence" value="ECO:0007669"/>
    <property type="project" value="UniProtKB-KW"/>
</dbReference>
<sequence length="285" mass="30837">MTRAPGREPAAGLLAVPGADLYYEIRGAGPALLLIPTGNGDAGPYAPLADALADRHTVITYDRRGYSRSPMHAPVDGARRVAVDARDASLLIERLAAGPAAALGGSSGAVVALALLERHPDTVRTLVAHEPPLASVLPDAAEWRRFYADLYDTYRRIGARPARAEFRARMGMTGDTRPPEEAQPPPAELERMLGRIRGNLDRWFEEELRPYPSYPLDTAALGRVAGRLVLAGGRDSRDHHPYEPNTVLAKRFGLDIADFPGGHVGYVTHPFEFAERLAEVLAGAR</sequence>
<accession>B0BLM8</accession>
<feature type="domain" description="AB hydrolase-1" evidence="1">
    <location>
        <begin position="30"/>
        <end position="173"/>
    </location>
</feature>
<evidence type="ECO:0000313" key="2">
    <source>
        <dbReference type="EMBL" id="ABY66017.1"/>
    </source>
</evidence>
<dbReference type="InterPro" id="IPR050471">
    <property type="entry name" value="AB_hydrolase"/>
</dbReference>
<dbReference type="EMBL" id="AY271660">
    <property type="protein sequence ID" value="ABY66017.1"/>
    <property type="molecule type" value="Genomic_DNA"/>
</dbReference>
<dbReference type="SUPFAM" id="SSF53474">
    <property type="entry name" value="alpha/beta-Hydrolases"/>
    <property type="match status" value="1"/>
</dbReference>
<organism evidence="2">
    <name type="scientific">Actinomadura madurae</name>
    <dbReference type="NCBI Taxonomy" id="1993"/>
    <lineage>
        <taxon>Bacteria</taxon>
        <taxon>Bacillati</taxon>
        <taxon>Actinomycetota</taxon>
        <taxon>Actinomycetes</taxon>
        <taxon>Streptosporangiales</taxon>
        <taxon>Thermomonosporaceae</taxon>
        <taxon>Actinomadura</taxon>
    </lineage>
</organism>
<dbReference type="InterPro" id="IPR000073">
    <property type="entry name" value="AB_hydrolase_1"/>
</dbReference>
<reference evidence="2" key="3">
    <citation type="submission" date="2007-05" db="EMBL/GenBank/DDBJ databases">
        <title>Characterization of the Gene Cluster for Maduropeptin from Actinomadura madurae ATCC 39144 Establishes a Unifying Paradigm for Enediyne Biosynthesis.</title>
        <authorList>
            <person name="Van Lanen S.G."/>
            <person name="Oh T.-J."/>
            <person name="Liu W."/>
            <person name="Wendt-Pienkowski E."/>
            <person name="Shen B."/>
        </authorList>
    </citation>
    <scope>NUCLEOTIDE SEQUENCE</scope>
    <source>
        <strain evidence="2">ATCC 39144</strain>
    </source>
</reference>